<evidence type="ECO:0000313" key="1">
    <source>
        <dbReference type="EMBL" id="MVO87399.1"/>
    </source>
</evidence>
<dbReference type="RefSeq" id="WP_157167032.1">
    <property type="nucleotide sequence ID" value="NZ_WPNZ01000012.1"/>
</dbReference>
<protein>
    <submittedName>
        <fullName evidence="1">Uncharacterized protein</fullName>
    </submittedName>
</protein>
<proteinExistence type="predicted"/>
<keyword evidence="2" id="KW-1185">Reference proteome</keyword>
<name>A0A6L6X172_9ACTN</name>
<reference evidence="1 2" key="1">
    <citation type="submission" date="2019-11" db="EMBL/GenBank/DDBJ databases">
        <title>Streptomyces typhae sp. nov., a novel endophytic actinomycete isolated from the root of cattail pollen (Typha angustifolia L.).</title>
        <authorList>
            <person name="Peng C."/>
        </authorList>
    </citation>
    <scope>NUCLEOTIDE SEQUENCE [LARGE SCALE GENOMIC DNA]</scope>
    <source>
        <strain evidence="2">p1417</strain>
    </source>
</reference>
<sequence>MTEIDWEALEPLAEKVAREVAGKWSIVEADDVKQEILLHALQEKHIIAEYLGNEELLRRVFWTAGRRYAAKERAYLDLMDDQYFYTPEEVRGVMRSFIYTDAEVSQQIGKKDDLTRCVITDNILSARLDAEQSIKRLTRDYQEVIMRVFVYGLTPADAADRKRGYRAIDALTAEMNRNIRTGRQKVTT</sequence>
<dbReference type="Proteomes" id="UP000483802">
    <property type="component" value="Unassembled WGS sequence"/>
</dbReference>
<dbReference type="EMBL" id="WPNZ01000012">
    <property type="protein sequence ID" value="MVO87399.1"/>
    <property type="molecule type" value="Genomic_DNA"/>
</dbReference>
<organism evidence="1 2">
    <name type="scientific">Streptomyces typhae</name>
    <dbReference type="NCBI Taxonomy" id="2681492"/>
    <lineage>
        <taxon>Bacteria</taxon>
        <taxon>Bacillati</taxon>
        <taxon>Actinomycetota</taxon>
        <taxon>Actinomycetes</taxon>
        <taxon>Kitasatosporales</taxon>
        <taxon>Streptomycetaceae</taxon>
        <taxon>Streptomyces</taxon>
    </lineage>
</organism>
<dbReference type="AlphaFoldDB" id="A0A6L6X172"/>
<accession>A0A6L6X172</accession>
<gene>
    <name evidence="1" type="ORF">GPA10_22195</name>
</gene>
<evidence type="ECO:0000313" key="2">
    <source>
        <dbReference type="Proteomes" id="UP000483802"/>
    </source>
</evidence>
<comment type="caution">
    <text evidence="1">The sequence shown here is derived from an EMBL/GenBank/DDBJ whole genome shotgun (WGS) entry which is preliminary data.</text>
</comment>